<accession>A0AB34HQX2</accession>
<sequence>MPLYNRSIGKKQKSDQALPDIKEPCHNKNIITGASLVAQWLRIRLPMQGTRVRALVREDPTCHRATKPVRHDY</sequence>
<dbReference type="AlphaFoldDB" id="A0AB34HQX2"/>
<dbReference type="Proteomes" id="UP001159641">
    <property type="component" value="Unassembled WGS sequence"/>
</dbReference>
<name>A0AB34HQX2_ESCRO</name>
<proteinExistence type="predicted"/>
<reference evidence="2 3" key="1">
    <citation type="submission" date="2022-11" db="EMBL/GenBank/DDBJ databases">
        <title>Whole genome sequence of Eschrichtius robustus ER-17-0199.</title>
        <authorList>
            <person name="Bruniche-Olsen A."/>
            <person name="Black A.N."/>
            <person name="Fields C.J."/>
            <person name="Walden K."/>
            <person name="Dewoody J.A."/>
        </authorList>
    </citation>
    <scope>NUCLEOTIDE SEQUENCE [LARGE SCALE GENOMIC DNA]</scope>
    <source>
        <strain evidence="2">ER-17-0199</strain>
        <tissue evidence="2">Blubber</tissue>
    </source>
</reference>
<evidence type="ECO:0000313" key="3">
    <source>
        <dbReference type="Proteomes" id="UP001159641"/>
    </source>
</evidence>
<evidence type="ECO:0000313" key="2">
    <source>
        <dbReference type="EMBL" id="KAJ8793859.1"/>
    </source>
</evidence>
<gene>
    <name evidence="2" type="ORF">J1605_019123</name>
</gene>
<dbReference type="EMBL" id="JAIQCJ010000921">
    <property type="protein sequence ID" value="KAJ8793859.1"/>
    <property type="molecule type" value="Genomic_DNA"/>
</dbReference>
<feature type="region of interest" description="Disordered" evidence="1">
    <location>
        <begin position="1"/>
        <end position="21"/>
    </location>
</feature>
<comment type="caution">
    <text evidence="2">The sequence shown here is derived from an EMBL/GenBank/DDBJ whole genome shotgun (WGS) entry which is preliminary data.</text>
</comment>
<keyword evidence="3" id="KW-1185">Reference proteome</keyword>
<protein>
    <submittedName>
        <fullName evidence="2">Uncharacterized protein</fullName>
    </submittedName>
</protein>
<organism evidence="2 3">
    <name type="scientific">Eschrichtius robustus</name>
    <name type="common">California gray whale</name>
    <name type="synonym">Eschrichtius gibbosus</name>
    <dbReference type="NCBI Taxonomy" id="9764"/>
    <lineage>
        <taxon>Eukaryota</taxon>
        <taxon>Metazoa</taxon>
        <taxon>Chordata</taxon>
        <taxon>Craniata</taxon>
        <taxon>Vertebrata</taxon>
        <taxon>Euteleostomi</taxon>
        <taxon>Mammalia</taxon>
        <taxon>Eutheria</taxon>
        <taxon>Laurasiatheria</taxon>
        <taxon>Artiodactyla</taxon>
        <taxon>Whippomorpha</taxon>
        <taxon>Cetacea</taxon>
        <taxon>Mysticeti</taxon>
        <taxon>Eschrichtiidae</taxon>
        <taxon>Eschrichtius</taxon>
    </lineage>
</organism>
<evidence type="ECO:0000256" key="1">
    <source>
        <dbReference type="SAM" id="MobiDB-lite"/>
    </source>
</evidence>